<dbReference type="Gene3D" id="1.10.150.240">
    <property type="entry name" value="Putative phosphatase, domain 2"/>
    <property type="match status" value="1"/>
</dbReference>
<accession>A0A524RMN7</accession>
<dbReference type="SFLD" id="SFLDS00003">
    <property type="entry name" value="Haloacid_Dehalogenase"/>
    <property type="match status" value="1"/>
</dbReference>
<name>A0A524RMN7_9CHRO</name>
<gene>
    <name evidence="1" type="ORF">ERJ67_06985</name>
</gene>
<dbReference type="InterPro" id="IPR023198">
    <property type="entry name" value="PGP-like_dom2"/>
</dbReference>
<reference evidence="1 2" key="1">
    <citation type="journal article" date="2019" name="mSystems">
        <title>Life at home and on the roam: Genomic adaptions reflect the dual lifestyle of an intracellular, facultative symbiont.</title>
        <authorList>
            <person name="Burgsdorf I."/>
        </authorList>
    </citation>
    <scope>NUCLEOTIDE SEQUENCE [LARGE SCALE GENOMIC DNA]</scope>
    <source>
        <strain evidence="1">277cV</strain>
    </source>
</reference>
<dbReference type="AlphaFoldDB" id="A0A524RMN7"/>
<dbReference type="InterPro" id="IPR023214">
    <property type="entry name" value="HAD_sf"/>
</dbReference>
<keyword evidence="1" id="KW-0378">Hydrolase</keyword>
<dbReference type="InterPro" id="IPR050155">
    <property type="entry name" value="HAD-like_hydrolase_sf"/>
</dbReference>
<dbReference type="InterPro" id="IPR036412">
    <property type="entry name" value="HAD-like_sf"/>
</dbReference>
<dbReference type="Proteomes" id="UP000317990">
    <property type="component" value="Unassembled WGS sequence"/>
</dbReference>
<proteinExistence type="predicted"/>
<evidence type="ECO:0000313" key="1">
    <source>
        <dbReference type="EMBL" id="TGG91900.1"/>
    </source>
</evidence>
<dbReference type="PANTHER" id="PTHR43434">
    <property type="entry name" value="PHOSPHOGLYCOLATE PHOSPHATASE"/>
    <property type="match status" value="1"/>
</dbReference>
<organism evidence="1 2">
    <name type="scientific">Aphanocapsa feldmannii 277cV</name>
    <dbReference type="NCBI Taxonomy" id="2507553"/>
    <lineage>
        <taxon>Bacteria</taxon>
        <taxon>Bacillati</taxon>
        <taxon>Cyanobacteriota</taxon>
        <taxon>Cyanophyceae</taxon>
        <taxon>Oscillatoriophycideae</taxon>
        <taxon>Chroococcales</taxon>
        <taxon>Microcystaceae</taxon>
        <taxon>Aphanocapsa</taxon>
    </lineage>
</organism>
<dbReference type="GO" id="GO:0006281">
    <property type="term" value="P:DNA repair"/>
    <property type="evidence" value="ECO:0007669"/>
    <property type="project" value="TreeGrafter"/>
</dbReference>
<dbReference type="GO" id="GO:0005829">
    <property type="term" value="C:cytosol"/>
    <property type="evidence" value="ECO:0007669"/>
    <property type="project" value="TreeGrafter"/>
</dbReference>
<dbReference type="NCBIfam" id="TIGR01549">
    <property type="entry name" value="HAD-SF-IA-v1"/>
    <property type="match status" value="1"/>
</dbReference>
<dbReference type="SUPFAM" id="SSF56784">
    <property type="entry name" value="HAD-like"/>
    <property type="match status" value="1"/>
</dbReference>
<dbReference type="PANTHER" id="PTHR43434:SF1">
    <property type="entry name" value="PHOSPHOGLYCOLATE PHOSPHATASE"/>
    <property type="match status" value="1"/>
</dbReference>
<dbReference type="InterPro" id="IPR006439">
    <property type="entry name" value="HAD-SF_hydro_IA"/>
</dbReference>
<dbReference type="SFLD" id="SFLDG01129">
    <property type="entry name" value="C1.5:_HAD__Beta-PGM__Phosphata"/>
    <property type="match status" value="1"/>
</dbReference>
<evidence type="ECO:0000313" key="2">
    <source>
        <dbReference type="Proteomes" id="UP000317990"/>
    </source>
</evidence>
<dbReference type="EMBL" id="SRMO01000070">
    <property type="protein sequence ID" value="TGG91900.1"/>
    <property type="molecule type" value="Genomic_DNA"/>
</dbReference>
<sequence>MWQLEASGRVIGPVAAVLIDKDGTLAHSAPYLETLAAARVAACLQAVAAPQRPALRGGLKAAFGLANDGLDPMGSLAVAGRRDNLISAATCLAQAGLSWHVALDAAEAAFARAETDGTGQRQACLSAPVAGARAWLEQARSQELPCAVLSADTTAPIEAFLTRWGLRQLIHAVRGADQLPAKPEAGAVHSLAGSLGVSSGDCVVIGDSAHDIAMGRAAGVRAVIGFTGGWARPPTLPQADLLIAAWQELAINPWQG</sequence>
<dbReference type="Pfam" id="PF00702">
    <property type="entry name" value="Hydrolase"/>
    <property type="match status" value="1"/>
</dbReference>
<comment type="caution">
    <text evidence="1">The sequence shown here is derived from an EMBL/GenBank/DDBJ whole genome shotgun (WGS) entry which is preliminary data.</text>
</comment>
<dbReference type="Gene3D" id="3.40.50.1000">
    <property type="entry name" value="HAD superfamily/HAD-like"/>
    <property type="match status" value="1"/>
</dbReference>
<protein>
    <submittedName>
        <fullName evidence="1">HAD family hydrolase</fullName>
    </submittedName>
</protein>
<dbReference type="GO" id="GO:0008967">
    <property type="term" value="F:phosphoglycolate phosphatase activity"/>
    <property type="evidence" value="ECO:0007669"/>
    <property type="project" value="TreeGrafter"/>
</dbReference>